<dbReference type="RefSeq" id="XP_013786413.1">
    <property type="nucleotide sequence ID" value="XM_013930959.2"/>
</dbReference>
<accession>A0ABM1BPY9</accession>
<protein>
    <submittedName>
        <fullName evidence="3">Uncharacterized protein LOC106470404</fullName>
    </submittedName>
</protein>
<evidence type="ECO:0000256" key="1">
    <source>
        <dbReference type="SAM" id="MobiDB-lite"/>
    </source>
</evidence>
<feature type="region of interest" description="Disordered" evidence="1">
    <location>
        <begin position="544"/>
        <end position="567"/>
    </location>
</feature>
<evidence type="ECO:0000313" key="3">
    <source>
        <dbReference type="RefSeq" id="XP_013786413.1"/>
    </source>
</evidence>
<proteinExistence type="predicted"/>
<gene>
    <name evidence="3" type="primary">LOC106470404</name>
</gene>
<organism evidence="2 3">
    <name type="scientific">Limulus polyphemus</name>
    <name type="common">Atlantic horseshoe crab</name>
    <dbReference type="NCBI Taxonomy" id="6850"/>
    <lineage>
        <taxon>Eukaryota</taxon>
        <taxon>Metazoa</taxon>
        <taxon>Ecdysozoa</taxon>
        <taxon>Arthropoda</taxon>
        <taxon>Chelicerata</taxon>
        <taxon>Merostomata</taxon>
        <taxon>Xiphosura</taxon>
        <taxon>Limulidae</taxon>
        <taxon>Limulus</taxon>
    </lineage>
</organism>
<evidence type="ECO:0000313" key="2">
    <source>
        <dbReference type="Proteomes" id="UP000694941"/>
    </source>
</evidence>
<reference evidence="3" key="1">
    <citation type="submission" date="2025-08" db="UniProtKB">
        <authorList>
            <consortium name="RefSeq"/>
        </authorList>
    </citation>
    <scope>IDENTIFICATION</scope>
    <source>
        <tissue evidence="3">Muscle</tissue>
    </source>
</reference>
<dbReference type="GeneID" id="106470404"/>
<feature type="region of interest" description="Disordered" evidence="1">
    <location>
        <begin position="359"/>
        <end position="381"/>
    </location>
</feature>
<feature type="compositionally biased region" description="Polar residues" evidence="1">
    <location>
        <begin position="359"/>
        <end position="380"/>
    </location>
</feature>
<keyword evidence="2" id="KW-1185">Reference proteome</keyword>
<sequence length="586" mass="66506">MSLDVKVTKYDPGYKTKQLETASTNRPATLVQRVRPQIHRSSECPVRQPPKRAFQIQNSQKLSELEQNVSSDVCLETEGLFIKQEPTAATISPQEHLKSGMIQDVAKEESILIQDVAKEESILRTLLLEDDVNEYCDKSVLESGHNEFEDDLHQIDKKSSLIVHSVEKLLPEKIEQCLLEEKETPIILEENPIFVDNKDWMDFSIWANDPHALKNKIEKLRREILYLDMMAAQKEKERLLILHFRKYKKEVMKKIFRERILPSQRMELNVQTRQKSEKKPISTSSTSSAVKYCPKQYDSKSAKDISRKETCLVRPMLHVESNNDVLQRDSSVECAIVKTSRNFIRDPTEEHLSTRLTRNSNGHTKVEGLSSTAGSSQPICSSRRGPSFNLESFSYSNLSTGHVPHLSSNSSSFTSVAHSKNEIMSFSPLSSISRVTPVSDFNKAIVTDVTTPKNSTSYTGAAPQRSQMTGLSHVSKQEYMPHFSCSTVPLIAPPIYHSVHRIPPPTYNPLPLTVNSPSWIPVEFPWLGVKPPIDYQTNNRRLKEAVESREDGKKRCAGGQKSPRHVAPELNHFSMDNAVYRDDQLI</sequence>
<dbReference type="Proteomes" id="UP000694941">
    <property type="component" value="Unplaced"/>
</dbReference>
<name>A0ABM1BPY9_LIMPO</name>
<feature type="compositionally biased region" description="Basic and acidic residues" evidence="1">
    <location>
        <begin position="544"/>
        <end position="554"/>
    </location>
</feature>